<dbReference type="Gene3D" id="1.10.287.820">
    <property type="entry name" value="Acid-sensing ion channel domain"/>
    <property type="match status" value="1"/>
</dbReference>
<keyword evidence="6" id="KW-0915">Sodium</keyword>
<evidence type="ECO:0000256" key="3">
    <source>
        <dbReference type="ARBA" id="ARBA00022461"/>
    </source>
</evidence>
<keyword evidence="10 11" id="KW-0407">Ion channel</keyword>
<dbReference type="InterPro" id="IPR020903">
    <property type="entry name" value="ENaC_CS"/>
</dbReference>
<dbReference type="PROSITE" id="PS01206">
    <property type="entry name" value="ASC"/>
    <property type="match status" value="1"/>
</dbReference>
<dbReference type="Proteomes" id="UP001374579">
    <property type="component" value="Unassembled WGS sequence"/>
</dbReference>
<evidence type="ECO:0000256" key="7">
    <source>
        <dbReference type="ARBA" id="ARBA00023065"/>
    </source>
</evidence>
<keyword evidence="4 11" id="KW-0812">Transmembrane</keyword>
<dbReference type="InterPro" id="IPR001873">
    <property type="entry name" value="ENaC"/>
</dbReference>
<dbReference type="PANTHER" id="PTHR11690">
    <property type="entry name" value="AMILORIDE-SENSITIVE SODIUM CHANNEL-RELATED"/>
    <property type="match status" value="1"/>
</dbReference>
<evidence type="ECO:0000256" key="8">
    <source>
        <dbReference type="ARBA" id="ARBA00023136"/>
    </source>
</evidence>
<keyword evidence="3 11" id="KW-0894">Sodium channel</keyword>
<proteinExistence type="inferred from homology"/>
<evidence type="ECO:0000256" key="10">
    <source>
        <dbReference type="ARBA" id="ARBA00023303"/>
    </source>
</evidence>
<dbReference type="GO" id="GO:0015280">
    <property type="term" value="F:ligand-gated sodium channel activity"/>
    <property type="evidence" value="ECO:0007669"/>
    <property type="project" value="TreeGrafter"/>
</dbReference>
<keyword evidence="5" id="KW-1133">Transmembrane helix</keyword>
<keyword evidence="13" id="KW-1185">Reference proteome</keyword>
<evidence type="ECO:0000256" key="1">
    <source>
        <dbReference type="ARBA" id="ARBA00004141"/>
    </source>
</evidence>
<comment type="similarity">
    <text evidence="11">Belongs to the amiloride-sensitive sodium channel (TC 1.A.6) family.</text>
</comment>
<evidence type="ECO:0000256" key="5">
    <source>
        <dbReference type="ARBA" id="ARBA00022989"/>
    </source>
</evidence>
<evidence type="ECO:0000313" key="13">
    <source>
        <dbReference type="Proteomes" id="UP001374579"/>
    </source>
</evidence>
<comment type="subcellular location">
    <subcellularLocation>
        <location evidence="1">Membrane</location>
        <topology evidence="1">Multi-pass membrane protein</topology>
    </subcellularLocation>
</comment>
<evidence type="ECO:0000256" key="6">
    <source>
        <dbReference type="ARBA" id="ARBA00023053"/>
    </source>
</evidence>
<evidence type="ECO:0000256" key="4">
    <source>
        <dbReference type="ARBA" id="ARBA00022692"/>
    </source>
</evidence>
<reference evidence="12 13" key="1">
    <citation type="submission" date="2024-02" db="EMBL/GenBank/DDBJ databases">
        <title>Chromosome-scale genome assembly of the rough periwinkle Littorina saxatilis.</title>
        <authorList>
            <person name="De Jode A."/>
            <person name="Faria R."/>
            <person name="Formenti G."/>
            <person name="Sims Y."/>
            <person name="Smith T.P."/>
            <person name="Tracey A."/>
            <person name="Wood J.M.D."/>
            <person name="Zagrodzka Z.B."/>
            <person name="Johannesson K."/>
            <person name="Butlin R.K."/>
            <person name="Leder E.H."/>
        </authorList>
    </citation>
    <scope>NUCLEOTIDE SEQUENCE [LARGE SCALE GENOMIC DNA]</scope>
    <source>
        <strain evidence="12">Snail1</strain>
        <tissue evidence="12">Muscle</tissue>
    </source>
</reference>
<evidence type="ECO:0000256" key="11">
    <source>
        <dbReference type="RuleBase" id="RU000679"/>
    </source>
</evidence>
<keyword evidence="2 11" id="KW-0813">Transport</keyword>
<keyword evidence="8" id="KW-0472">Membrane</keyword>
<evidence type="ECO:0000256" key="2">
    <source>
        <dbReference type="ARBA" id="ARBA00022448"/>
    </source>
</evidence>
<evidence type="ECO:0000313" key="12">
    <source>
        <dbReference type="EMBL" id="KAK7093043.1"/>
    </source>
</evidence>
<accession>A0AAN9ATM2</accession>
<keyword evidence="7 11" id="KW-0406">Ion transport</keyword>
<dbReference type="GO" id="GO:0005886">
    <property type="term" value="C:plasma membrane"/>
    <property type="evidence" value="ECO:0007669"/>
    <property type="project" value="TreeGrafter"/>
</dbReference>
<name>A0AAN9ATM2_9CAEN</name>
<keyword evidence="9 11" id="KW-0739">Sodium transport</keyword>
<dbReference type="AlphaFoldDB" id="A0AAN9ATM2"/>
<dbReference type="Pfam" id="PF00858">
    <property type="entry name" value="ASC"/>
    <property type="match status" value="1"/>
</dbReference>
<dbReference type="EMBL" id="JBAMIC010000021">
    <property type="protein sequence ID" value="KAK7093043.1"/>
    <property type="molecule type" value="Genomic_DNA"/>
</dbReference>
<gene>
    <name evidence="12" type="ORF">V1264_008699</name>
</gene>
<comment type="caution">
    <text evidence="12">The sequence shown here is derived from an EMBL/GenBank/DDBJ whole genome shotgun (WGS) entry which is preliminary data.</text>
</comment>
<dbReference type="PANTHER" id="PTHR11690:SF300">
    <property type="entry name" value="PICKPOCKET PROTEIN 19"/>
    <property type="match status" value="1"/>
</dbReference>
<organism evidence="12 13">
    <name type="scientific">Littorina saxatilis</name>
    <dbReference type="NCBI Taxonomy" id="31220"/>
    <lineage>
        <taxon>Eukaryota</taxon>
        <taxon>Metazoa</taxon>
        <taxon>Spiralia</taxon>
        <taxon>Lophotrochozoa</taxon>
        <taxon>Mollusca</taxon>
        <taxon>Gastropoda</taxon>
        <taxon>Caenogastropoda</taxon>
        <taxon>Littorinimorpha</taxon>
        <taxon>Littorinoidea</taxon>
        <taxon>Littorinidae</taxon>
        <taxon>Littorina</taxon>
    </lineage>
</organism>
<protein>
    <submittedName>
        <fullName evidence="12">Uncharacterized protein</fullName>
    </submittedName>
</protein>
<sequence>MCILQATKKMIESEGGGLQCAWGDFYWENCNVGLQTRVTDMGVCFTIDTRKLRKNSTAKGSKKRELNPVSNAIRGLSLIVTTSTDDIPFRLYHSEGYKVVLHDHNEDPLPQSRGFVIGSNCTVEVEIDKHVRIGLEPPFQAFGSGTCVNVEKPDFVNPLKRYSYYTKEACETECFVNYVIKTCNCRHFLHPGNETLCPLETLKKCFREAEGERTELDVFR</sequence>
<evidence type="ECO:0000256" key="9">
    <source>
        <dbReference type="ARBA" id="ARBA00023201"/>
    </source>
</evidence>